<comment type="caution">
    <text evidence="2">The sequence shown here is derived from an EMBL/GenBank/DDBJ whole genome shotgun (WGS) entry which is preliminary data.</text>
</comment>
<dbReference type="Proteomes" id="UP000807342">
    <property type="component" value="Unassembled WGS sequence"/>
</dbReference>
<reference evidence="2" key="1">
    <citation type="submission" date="2020-11" db="EMBL/GenBank/DDBJ databases">
        <authorList>
            <consortium name="DOE Joint Genome Institute"/>
            <person name="Ahrendt S."/>
            <person name="Riley R."/>
            <person name="Andreopoulos W."/>
            <person name="Labutti K."/>
            <person name="Pangilinan J."/>
            <person name="Ruiz-Duenas F.J."/>
            <person name="Barrasa J.M."/>
            <person name="Sanchez-Garcia M."/>
            <person name="Camarero S."/>
            <person name="Miyauchi S."/>
            <person name="Serrano A."/>
            <person name="Linde D."/>
            <person name="Babiker R."/>
            <person name="Drula E."/>
            <person name="Ayuso-Fernandez I."/>
            <person name="Pacheco R."/>
            <person name="Padilla G."/>
            <person name="Ferreira P."/>
            <person name="Barriuso J."/>
            <person name="Kellner H."/>
            <person name="Castanera R."/>
            <person name="Alfaro M."/>
            <person name="Ramirez L."/>
            <person name="Pisabarro A.G."/>
            <person name="Kuo A."/>
            <person name="Tritt A."/>
            <person name="Lipzen A."/>
            <person name="He G."/>
            <person name="Yan M."/>
            <person name="Ng V."/>
            <person name="Cullen D."/>
            <person name="Martin F."/>
            <person name="Rosso M.-N."/>
            <person name="Henrissat B."/>
            <person name="Hibbett D."/>
            <person name="Martinez A.T."/>
            <person name="Grigoriev I.V."/>
        </authorList>
    </citation>
    <scope>NUCLEOTIDE SEQUENCE</scope>
    <source>
        <strain evidence="2">MF-IS2</strain>
    </source>
</reference>
<feature type="region of interest" description="Disordered" evidence="1">
    <location>
        <begin position="48"/>
        <end position="73"/>
    </location>
</feature>
<evidence type="ECO:0000256" key="1">
    <source>
        <dbReference type="SAM" id="MobiDB-lite"/>
    </source>
</evidence>
<gene>
    <name evidence="2" type="ORF">P691DRAFT_543423</name>
</gene>
<organism evidence="2 3">
    <name type="scientific">Macrolepiota fuliginosa MF-IS2</name>
    <dbReference type="NCBI Taxonomy" id="1400762"/>
    <lineage>
        <taxon>Eukaryota</taxon>
        <taxon>Fungi</taxon>
        <taxon>Dikarya</taxon>
        <taxon>Basidiomycota</taxon>
        <taxon>Agaricomycotina</taxon>
        <taxon>Agaricomycetes</taxon>
        <taxon>Agaricomycetidae</taxon>
        <taxon>Agaricales</taxon>
        <taxon>Agaricineae</taxon>
        <taxon>Agaricaceae</taxon>
        <taxon>Macrolepiota</taxon>
    </lineage>
</organism>
<name>A0A9P6C5A8_9AGAR</name>
<dbReference type="AlphaFoldDB" id="A0A9P6C5A8"/>
<proteinExistence type="predicted"/>
<dbReference type="EMBL" id="MU151125">
    <property type="protein sequence ID" value="KAF9449620.1"/>
    <property type="molecule type" value="Genomic_DNA"/>
</dbReference>
<protein>
    <submittedName>
        <fullName evidence="2">Uncharacterized protein</fullName>
    </submittedName>
</protein>
<evidence type="ECO:0000313" key="2">
    <source>
        <dbReference type="EMBL" id="KAF9449620.1"/>
    </source>
</evidence>
<sequence>MMPALLYEIITAVSMAIAVECKFGCGRFLGASNWARSVLDMCHLHSPVSPPKVSQFPRQRRRRLGTSDTAGPKLSSCRMAIAKYSEHKAQATLRMNRNRKITNADMSNFWKQSNAIFSLGSR</sequence>
<keyword evidence="3" id="KW-1185">Reference proteome</keyword>
<accession>A0A9P6C5A8</accession>
<evidence type="ECO:0000313" key="3">
    <source>
        <dbReference type="Proteomes" id="UP000807342"/>
    </source>
</evidence>